<proteinExistence type="predicted"/>
<evidence type="ECO:0000313" key="2">
    <source>
        <dbReference type="EMBL" id="KAK0430313.1"/>
    </source>
</evidence>
<dbReference type="InterPro" id="IPR036322">
    <property type="entry name" value="WD40_repeat_dom_sf"/>
</dbReference>
<dbReference type="AlphaFoldDB" id="A0AA39ITS4"/>
<accession>A0AA39ITS4</accession>
<dbReference type="Gene3D" id="2.130.10.10">
    <property type="entry name" value="YVTN repeat-like/Quinoprotein amine dehydrogenase"/>
    <property type="match status" value="1"/>
</dbReference>
<protein>
    <submittedName>
        <fullName evidence="2">WD40-repeat-containing domain protein</fullName>
    </submittedName>
</protein>
<evidence type="ECO:0000256" key="1">
    <source>
        <dbReference type="SAM" id="Phobius"/>
    </source>
</evidence>
<comment type="caution">
    <text evidence="2">The sequence shown here is derived from an EMBL/GenBank/DDBJ whole genome shotgun (WGS) entry which is preliminary data.</text>
</comment>
<gene>
    <name evidence="2" type="ORF">EV421DRAFT_1744222</name>
</gene>
<keyword evidence="1" id="KW-0812">Transmembrane</keyword>
<evidence type="ECO:0000313" key="3">
    <source>
        <dbReference type="Proteomes" id="UP001175226"/>
    </source>
</evidence>
<sequence length="432" mass="47196">MSLNSQLVSALATATSKPEMLVVCLQGHQGPINCAMTGASKSGRLKNRFAQKPWQTPKIHGGKSQVSNSLTLKGNISSLVLDEDLLLSWVWAEMGSTTKWEVLSASSAARDAVESLSFHRSSNQLAVTSHYGEVRVYSLDLKNKKSNTLFHLDWSTHNTMRLPRATTFTNDSQEILVFGLNTGDMTTMAASNGEILSTINLKCPIGTASVYMGGDLVVVNNISRGFNLYNFRTGMLVQSAITGCTSALITDVRFHENAAVVIGGSGRGKVYVVNLQQNAVIQELCHGGDTEPVQAIDAICVGDCYRIASGSSASEPDICIWEKEIKMAIIRPKQADTKSKYLLIALCLLTGTLLLITICQNLPMGIKILKDIFHSWNPYVPSWNHQDGGHVKVGEKDVSDAMDQVLKTIGPHRQRHNYNRGDHRVGVDIIRL</sequence>
<organism evidence="2 3">
    <name type="scientific">Armillaria borealis</name>
    <dbReference type="NCBI Taxonomy" id="47425"/>
    <lineage>
        <taxon>Eukaryota</taxon>
        <taxon>Fungi</taxon>
        <taxon>Dikarya</taxon>
        <taxon>Basidiomycota</taxon>
        <taxon>Agaricomycotina</taxon>
        <taxon>Agaricomycetes</taxon>
        <taxon>Agaricomycetidae</taxon>
        <taxon>Agaricales</taxon>
        <taxon>Marasmiineae</taxon>
        <taxon>Physalacriaceae</taxon>
        <taxon>Armillaria</taxon>
    </lineage>
</organism>
<keyword evidence="1" id="KW-1133">Transmembrane helix</keyword>
<dbReference type="EMBL" id="JAUEPT010000156">
    <property type="protein sequence ID" value="KAK0430313.1"/>
    <property type="molecule type" value="Genomic_DNA"/>
</dbReference>
<dbReference type="InterPro" id="IPR015943">
    <property type="entry name" value="WD40/YVTN_repeat-like_dom_sf"/>
</dbReference>
<feature type="transmembrane region" description="Helical" evidence="1">
    <location>
        <begin position="341"/>
        <end position="362"/>
    </location>
</feature>
<dbReference type="SUPFAM" id="SSF50978">
    <property type="entry name" value="WD40 repeat-like"/>
    <property type="match status" value="1"/>
</dbReference>
<keyword evidence="3" id="KW-1185">Reference proteome</keyword>
<keyword evidence="1" id="KW-0472">Membrane</keyword>
<name>A0AA39ITS4_9AGAR</name>
<dbReference type="Proteomes" id="UP001175226">
    <property type="component" value="Unassembled WGS sequence"/>
</dbReference>
<reference evidence="2" key="1">
    <citation type="submission" date="2023-06" db="EMBL/GenBank/DDBJ databases">
        <authorList>
            <consortium name="Lawrence Berkeley National Laboratory"/>
            <person name="Ahrendt S."/>
            <person name="Sahu N."/>
            <person name="Indic B."/>
            <person name="Wong-Bajracharya J."/>
            <person name="Merenyi Z."/>
            <person name="Ke H.-M."/>
            <person name="Monk M."/>
            <person name="Kocsube S."/>
            <person name="Drula E."/>
            <person name="Lipzen A."/>
            <person name="Balint B."/>
            <person name="Henrissat B."/>
            <person name="Andreopoulos B."/>
            <person name="Martin F.M."/>
            <person name="Harder C.B."/>
            <person name="Rigling D."/>
            <person name="Ford K.L."/>
            <person name="Foster G.D."/>
            <person name="Pangilinan J."/>
            <person name="Papanicolaou A."/>
            <person name="Barry K."/>
            <person name="LaButti K."/>
            <person name="Viragh M."/>
            <person name="Koriabine M."/>
            <person name="Yan M."/>
            <person name="Riley R."/>
            <person name="Champramary S."/>
            <person name="Plett K.L."/>
            <person name="Tsai I.J."/>
            <person name="Slot J."/>
            <person name="Sipos G."/>
            <person name="Plett J."/>
            <person name="Nagy L.G."/>
            <person name="Grigoriev I.V."/>
        </authorList>
    </citation>
    <scope>NUCLEOTIDE SEQUENCE</scope>
    <source>
        <strain evidence="2">FPL87.14</strain>
    </source>
</reference>